<dbReference type="PANTHER" id="PTHR11592">
    <property type="entry name" value="GLUTATHIONE PEROXIDASE"/>
    <property type="match status" value="1"/>
</dbReference>
<proteinExistence type="inferred from homology"/>
<dbReference type="STRING" id="188477.A0A3S1BQV0"/>
<dbReference type="EMBL" id="RQTK01001034">
    <property type="protein sequence ID" value="RUS72673.1"/>
    <property type="molecule type" value="Genomic_DNA"/>
</dbReference>
<evidence type="ECO:0000256" key="5">
    <source>
        <dbReference type="RuleBase" id="RU000499"/>
    </source>
</evidence>
<evidence type="ECO:0000313" key="6">
    <source>
        <dbReference type="EMBL" id="RUS72673.1"/>
    </source>
</evidence>
<dbReference type="InterPro" id="IPR000889">
    <property type="entry name" value="Glutathione_peroxidase"/>
</dbReference>
<evidence type="ECO:0000313" key="7">
    <source>
        <dbReference type="Proteomes" id="UP000271974"/>
    </source>
</evidence>
<organism evidence="6 7">
    <name type="scientific">Elysia chlorotica</name>
    <name type="common">Eastern emerald elysia</name>
    <name type="synonym">Sea slug</name>
    <dbReference type="NCBI Taxonomy" id="188477"/>
    <lineage>
        <taxon>Eukaryota</taxon>
        <taxon>Metazoa</taxon>
        <taxon>Spiralia</taxon>
        <taxon>Lophotrochozoa</taxon>
        <taxon>Mollusca</taxon>
        <taxon>Gastropoda</taxon>
        <taxon>Heterobranchia</taxon>
        <taxon>Euthyneura</taxon>
        <taxon>Panpulmonata</taxon>
        <taxon>Sacoglossa</taxon>
        <taxon>Placobranchoidea</taxon>
        <taxon>Plakobranchidae</taxon>
        <taxon>Elysia</taxon>
    </lineage>
</organism>
<dbReference type="Proteomes" id="UP000271974">
    <property type="component" value="Unassembled WGS sequence"/>
</dbReference>
<evidence type="ECO:0000256" key="3">
    <source>
        <dbReference type="ARBA" id="ARBA00022559"/>
    </source>
</evidence>
<dbReference type="GO" id="GO:0004602">
    <property type="term" value="F:glutathione peroxidase activity"/>
    <property type="evidence" value="ECO:0007669"/>
    <property type="project" value="TreeGrafter"/>
</dbReference>
<evidence type="ECO:0000256" key="2">
    <source>
        <dbReference type="ARBA" id="ARBA00012310"/>
    </source>
</evidence>
<comment type="similarity">
    <text evidence="1 5">Belongs to the glutathione peroxidase family.</text>
</comment>
<dbReference type="PRINTS" id="PR01011">
    <property type="entry name" value="GLUTPROXDASE"/>
</dbReference>
<dbReference type="SUPFAM" id="SSF52833">
    <property type="entry name" value="Thioredoxin-like"/>
    <property type="match status" value="1"/>
</dbReference>
<dbReference type="Pfam" id="PF00255">
    <property type="entry name" value="GSHPx"/>
    <property type="match status" value="1"/>
</dbReference>
<dbReference type="OrthoDB" id="446890at2759"/>
<accession>A0A3S1BQV0</accession>
<dbReference type="InterPro" id="IPR036249">
    <property type="entry name" value="Thioredoxin-like_sf"/>
</dbReference>
<dbReference type="PROSITE" id="PS51355">
    <property type="entry name" value="GLUTATHIONE_PEROXID_3"/>
    <property type="match status" value="1"/>
</dbReference>
<dbReference type="AlphaFoldDB" id="A0A3S1BQV0"/>
<name>A0A3S1BQV0_ELYCH</name>
<dbReference type="Gene3D" id="3.40.30.10">
    <property type="entry name" value="Glutaredoxin"/>
    <property type="match status" value="1"/>
</dbReference>
<dbReference type="GO" id="GO:0006979">
    <property type="term" value="P:response to oxidative stress"/>
    <property type="evidence" value="ECO:0007669"/>
    <property type="project" value="InterPro"/>
</dbReference>
<keyword evidence="7" id="KW-1185">Reference proteome</keyword>
<sequence length="151" mass="16422">MYTGMNALNSKYSGRGLVILGFPSNIFLKQEPGANATEILNGVKYVRPGGGFVPNFQLFEKIDVNGNKEHKLYTYLKSYCPPTQTEFNPSILFYTPIKANDIQWNFEKFLVGPDGRILKRAGPGVDPATMEVDIESALSPASGDSGGALLG</sequence>
<dbReference type="PANTHER" id="PTHR11592:SF32">
    <property type="entry name" value="GLUTATHIONE PEROXIDASE 3"/>
    <property type="match status" value="1"/>
</dbReference>
<comment type="caution">
    <text evidence="6">The sequence shown here is derived from an EMBL/GenBank/DDBJ whole genome shotgun (WGS) entry which is preliminary data.</text>
</comment>
<evidence type="ECO:0000256" key="1">
    <source>
        <dbReference type="ARBA" id="ARBA00006926"/>
    </source>
</evidence>
<keyword evidence="4 5" id="KW-0560">Oxidoreductase</keyword>
<dbReference type="PIRSF" id="PIRSF000303">
    <property type="entry name" value="Glutathion_perox"/>
    <property type="match status" value="1"/>
</dbReference>
<evidence type="ECO:0000256" key="4">
    <source>
        <dbReference type="ARBA" id="ARBA00023002"/>
    </source>
</evidence>
<gene>
    <name evidence="6" type="ORF">EGW08_019569</name>
</gene>
<protein>
    <recommendedName>
        <fullName evidence="2 5">Glutathione peroxidase</fullName>
    </recommendedName>
</protein>
<keyword evidence="3 5" id="KW-0575">Peroxidase</keyword>
<reference evidence="6 7" key="1">
    <citation type="submission" date="2019-01" db="EMBL/GenBank/DDBJ databases">
        <title>A draft genome assembly of the solar-powered sea slug Elysia chlorotica.</title>
        <authorList>
            <person name="Cai H."/>
            <person name="Li Q."/>
            <person name="Fang X."/>
            <person name="Li J."/>
            <person name="Curtis N.E."/>
            <person name="Altenburger A."/>
            <person name="Shibata T."/>
            <person name="Feng M."/>
            <person name="Maeda T."/>
            <person name="Schwartz J.A."/>
            <person name="Shigenobu S."/>
            <person name="Lundholm N."/>
            <person name="Nishiyama T."/>
            <person name="Yang H."/>
            <person name="Hasebe M."/>
            <person name="Li S."/>
            <person name="Pierce S.K."/>
            <person name="Wang J."/>
        </authorList>
    </citation>
    <scope>NUCLEOTIDE SEQUENCE [LARGE SCALE GENOMIC DNA]</scope>
    <source>
        <strain evidence="6">EC2010</strain>
        <tissue evidence="6">Whole organism of an adult</tissue>
    </source>
</reference>